<sequence>MTRAPKAHKTYHEQVQLLAERGMDMGDRGRAAITLSRVNYYRLSGYWYPFRKRSGRTRLDEFLPGTRFEDVVALYNFDARLRAAAFTALAPVELALRALLGHELGRIDPCIHLKPQLLGPTAQQQEYTTWLERHELDVDHRSREEFVKHHKQQYEGQLPIWVAVELLDWGSLTQLYRFAPPAAQDEIAGACGLSAPQLTSWLRALNLIRNICAHHGRLFNRVHSFQPKLPKLLPEDLAAVAEGRPHVWSRTFGQLTLIQYLSTCLAVGDRSLLTNAVACFPKISAIPITHTGAPHRWQHDCGPLWQTLPTVAPRRTPAAGSRTPSPAPPR</sequence>
<evidence type="ECO:0000313" key="1">
    <source>
        <dbReference type="EMBL" id="RRD04600.1"/>
    </source>
</evidence>
<name>A0A3P1T5G6_9ACTN</name>
<dbReference type="EMBL" id="RQZG01000010">
    <property type="protein sequence ID" value="RRD04600.1"/>
    <property type="molecule type" value="Genomic_DNA"/>
</dbReference>
<dbReference type="Proteomes" id="UP000280819">
    <property type="component" value="Unassembled WGS sequence"/>
</dbReference>
<evidence type="ECO:0000313" key="2">
    <source>
        <dbReference type="Proteomes" id="UP000280819"/>
    </source>
</evidence>
<dbReference type="Pfam" id="PF07751">
    <property type="entry name" value="Abi_2"/>
    <property type="match status" value="1"/>
</dbReference>
<proteinExistence type="predicted"/>
<gene>
    <name evidence="1" type="ORF">EII34_09870</name>
</gene>
<dbReference type="AlphaFoldDB" id="A0A3P1T5G6"/>
<dbReference type="OrthoDB" id="5363652at2"/>
<dbReference type="RefSeq" id="WP_124844990.1">
    <property type="nucleotide sequence ID" value="NZ_RQZG01000010.1"/>
</dbReference>
<reference evidence="1 2" key="1">
    <citation type="submission" date="2018-11" db="EMBL/GenBank/DDBJ databases">
        <title>Genomes From Bacteria Associated with the Canine Oral Cavity: a Test Case for Automated Genome-Based Taxonomic Assignment.</title>
        <authorList>
            <person name="Coil D.A."/>
            <person name="Jospin G."/>
            <person name="Darling A.E."/>
            <person name="Wallis C."/>
            <person name="Davis I.J."/>
            <person name="Harris S."/>
            <person name="Eisen J.A."/>
            <person name="Holcombe L.J."/>
            <person name="O'Flynn C."/>
        </authorList>
    </citation>
    <scope>NUCLEOTIDE SEQUENCE [LARGE SCALE GENOMIC DNA]</scope>
    <source>
        <strain evidence="1 2">OH887_COT-365</strain>
    </source>
</reference>
<organism evidence="1 2">
    <name type="scientific">Arachnia propionica</name>
    <dbReference type="NCBI Taxonomy" id="1750"/>
    <lineage>
        <taxon>Bacteria</taxon>
        <taxon>Bacillati</taxon>
        <taxon>Actinomycetota</taxon>
        <taxon>Actinomycetes</taxon>
        <taxon>Propionibacteriales</taxon>
        <taxon>Propionibacteriaceae</taxon>
        <taxon>Arachnia</taxon>
    </lineage>
</organism>
<comment type="caution">
    <text evidence="1">The sequence shown here is derived from an EMBL/GenBank/DDBJ whole genome shotgun (WGS) entry which is preliminary data.</text>
</comment>
<dbReference type="InterPro" id="IPR011664">
    <property type="entry name" value="Abi_system_AbiD/AbiF-like"/>
</dbReference>
<protein>
    <submittedName>
        <fullName evidence="1">Abi family protein</fullName>
    </submittedName>
</protein>
<accession>A0A3P1T5G6</accession>